<feature type="domain" description="DUF6950" evidence="1">
    <location>
        <begin position="3"/>
        <end position="125"/>
    </location>
</feature>
<accession>A0A4Y3WBB7</accession>
<evidence type="ECO:0000259" key="1">
    <source>
        <dbReference type="Pfam" id="PF22262"/>
    </source>
</evidence>
<dbReference type="AlphaFoldDB" id="A0A4Y3WBB7"/>
<evidence type="ECO:0000313" key="2">
    <source>
        <dbReference type="EMBL" id="GEC15149.1"/>
    </source>
</evidence>
<protein>
    <recommendedName>
        <fullName evidence="1">DUF6950 domain-containing protein</fullName>
    </recommendedName>
</protein>
<dbReference type="Pfam" id="PF22262">
    <property type="entry name" value="DUF6950"/>
    <property type="match status" value="1"/>
</dbReference>
<dbReference type="EMBL" id="BJNF01000026">
    <property type="protein sequence ID" value="GEC15149.1"/>
    <property type="molecule type" value="Genomic_DNA"/>
</dbReference>
<proteinExistence type="predicted"/>
<comment type="caution">
    <text evidence="2">The sequence shown here is derived from an EMBL/GenBank/DDBJ whole genome shotgun (WGS) entry which is preliminary data.</text>
</comment>
<reference evidence="2 3" key="1">
    <citation type="submission" date="2019-06" db="EMBL/GenBank/DDBJ databases">
        <title>Whole genome shotgun sequence of Nitrobacter winogradskyi NBRC 14297.</title>
        <authorList>
            <person name="Hosoyama A."/>
            <person name="Uohara A."/>
            <person name="Ohji S."/>
            <person name="Ichikawa N."/>
        </authorList>
    </citation>
    <scope>NUCLEOTIDE SEQUENCE [LARGE SCALE GENOMIC DNA]</scope>
    <source>
        <strain evidence="2 3">NBRC 14297</strain>
    </source>
</reference>
<dbReference type="Proteomes" id="UP000318825">
    <property type="component" value="Unassembled WGS sequence"/>
</dbReference>
<name>A0A4Y3WBB7_NITWI</name>
<organism evidence="2 3">
    <name type="scientific">Nitrobacter winogradskyi</name>
    <name type="common">Nitrobacter agilis</name>
    <dbReference type="NCBI Taxonomy" id="913"/>
    <lineage>
        <taxon>Bacteria</taxon>
        <taxon>Pseudomonadati</taxon>
        <taxon>Pseudomonadota</taxon>
        <taxon>Alphaproteobacteria</taxon>
        <taxon>Hyphomicrobiales</taxon>
        <taxon>Nitrobacteraceae</taxon>
        <taxon>Nitrobacter</taxon>
    </lineage>
</organism>
<sequence length="141" mass="15578">MTLPEFFESVLRKRWSPGTWDCSTFMADWVVNVCGRDPIADVRGTYSSEREFQRIVAREGGFLEACHSRLTAVGMRPTETPVAGDIVAVDAPYSAGGEIRRRPTGAICAAPRCYAVVTSDMGLVVDNDDRLPMLRAWTFDG</sequence>
<evidence type="ECO:0000313" key="3">
    <source>
        <dbReference type="Proteomes" id="UP000318825"/>
    </source>
</evidence>
<gene>
    <name evidence="2" type="ORF">NWI01_10410</name>
</gene>
<dbReference type="OrthoDB" id="6586924at2"/>
<dbReference type="RefSeq" id="WP_141382888.1">
    <property type="nucleotide sequence ID" value="NZ_BJNF01000026.1"/>
</dbReference>
<dbReference type="InterPro" id="IPR053802">
    <property type="entry name" value="DUF6950"/>
</dbReference>